<dbReference type="EMBL" id="FUWO01000008">
    <property type="protein sequence ID" value="SJZ55189.1"/>
    <property type="molecule type" value="Genomic_DNA"/>
</dbReference>
<dbReference type="GO" id="GO:0043565">
    <property type="term" value="F:sequence-specific DNA binding"/>
    <property type="evidence" value="ECO:0007669"/>
    <property type="project" value="InterPro"/>
</dbReference>
<dbReference type="InterPro" id="IPR018060">
    <property type="entry name" value="HTH_AraC"/>
</dbReference>
<dbReference type="RefSeq" id="WP_159443871.1">
    <property type="nucleotide sequence ID" value="NZ_FUWO01000008.1"/>
</dbReference>
<protein>
    <submittedName>
        <fullName evidence="5">AraC-type DNA-binding protein</fullName>
    </submittedName>
</protein>
<keyword evidence="2 5" id="KW-0238">DNA-binding</keyword>
<dbReference type="InterPro" id="IPR011051">
    <property type="entry name" value="RmlC_Cupin_sf"/>
</dbReference>
<evidence type="ECO:0000256" key="3">
    <source>
        <dbReference type="ARBA" id="ARBA00023163"/>
    </source>
</evidence>
<organism evidence="5 6">
    <name type="scientific">Globicatella sulfidifaciens DSM 15739</name>
    <dbReference type="NCBI Taxonomy" id="1121925"/>
    <lineage>
        <taxon>Bacteria</taxon>
        <taxon>Bacillati</taxon>
        <taxon>Bacillota</taxon>
        <taxon>Bacilli</taxon>
        <taxon>Lactobacillales</taxon>
        <taxon>Aerococcaceae</taxon>
        <taxon>Globicatella</taxon>
    </lineage>
</organism>
<dbReference type="PANTHER" id="PTHR43280:SF2">
    <property type="entry name" value="HTH-TYPE TRANSCRIPTIONAL REGULATOR EXSA"/>
    <property type="match status" value="1"/>
</dbReference>
<dbReference type="InterPro" id="IPR014710">
    <property type="entry name" value="RmlC-like_jellyroll"/>
</dbReference>
<gene>
    <name evidence="5" type="ORF">SAMN02746011_01114</name>
</gene>
<keyword evidence="6" id="KW-1185">Reference proteome</keyword>
<dbReference type="SUPFAM" id="SSF46689">
    <property type="entry name" value="Homeodomain-like"/>
    <property type="match status" value="1"/>
</dbReference>
<dbReference type="SMART" id="SM00342">
    <property type="entry name" value="HTH_ARAC"/>
    <property type="match status" value="1"/>
</dbReference>
<evidence type="ECO:0000256" key="1">
    <source>
        <dbReference type="ARBA" id="ARBA00023015"/>
    </source>
</evidence>
<evidence type="ECO:0000259" key="4">
    <source>
        <dbReference type="PROSITE" id="PS01124"/>
    </source>
</evidence>
<keyword evidence="1" id="KW-0805">Transcription regulation</keyword>
<dbReference type="Gene3D" id="1.10.10.60">
    <property type="entry name" value="Homeodomain-like"/>
    <property type="match status" value="1"/>
</dbReference>
<keyword evidence="3" id="KW-0804">Transcription</keyword>
<dbReference type="OrthoDB" id="2329780at2"/>
<dbReference type="SUPFAM" id="SSF51182">
    <property type="entry name" value="RmlC-like cupins"/>
    <property type="match status" value="1"/>
</dbReference>
<dbReference type="STRING" id="1121925.SAMN02746011_01114"/>
<sequence>MYPKQTQLNNLLFSQLNPDAVPSSENSHLHLSHKSNTDLVIYDISMPYLILYQALYPTLNRSIYFEFSEQHKKQFISTYEATTQTEMPMHSHDFYELTIVLSGECKMKIENEIVSFKAGDCWFGNKNIHHKEFMDCELEIVQFLFKEEYIIEIFDNNLAYNEENIPSSLSSFFSKLFHRNNKNPFYNSKEYVDIRIKDFQHLTIIHQFINELMTELLFGYHGKSHIMKGLICKLFYFLEDKAVFNIETHLAQLTTEEHILFTIASAYKDKMGLFSRKEIEELTGYNGNYVARIVKKNTGMNLLDYGKIFLLEHARQLLINTNLSVQEIVEKLGYSNRYYFNRIFIERYQVTPSEFRKLNRMKSN</sequence>
<dbReference type="GO" id="GO:0003700">
    <property type="term" value="F:DNA-binding transcription factor activity"/>
    <property type="evidence" value="ECO:0007669"/>
    <property type="project" value="InterPro"/>
</dbReference>
<reference evidence="6" key="1">
    <citation type="submission" date="2017-02" db="EMBL/GenBank/DDBJ databases">
        <authorList>
            <person name="Varghese N."/>
            <person name="Submissions S."/>
        </authorList>
    </citation>
    <scope>NUCLEOTIDE SEQUENCE [LARGE SCALE GENOMIC DNA]</scope>
    <source>
        <strain evidence="6">DSM 15739</strain>
    </source>
</reference>
<feature type="domain" description="HTH araC/xylS-type" evidence="4">
    <location>
        <begin position="257"/>
        <end position="358"/>
    </location>
</feature>
<evidence type="ECO:0000256" key="2">
    <source>
        <dbReference type="ARBA" id="ARBA00023125"/>
    </source>
</evidence>
<dbReference type="PROSITE" id="PS01124">
    <property type="entry name" value="HTH_ARAC_FAMILY_2"/>
    <property type="match status" value="1"/>
</dbReference>
<dbReference type="Pfam" id="PF12833">
    <property type="entry name" value="HTH_18"/>
    <property type="match status" value="1"/>
</dbReference>
<dbReference type="PANTHER" id="PTHR43280">
    <property type="entry name" value="ARAC-FAMILY TRANSCRIPTIONAL REGULATOR"/>
    <property type="match status" value="1"/>
</dbReference>
<evidence type="ECO:0000313" key="6">
    <source>
        <dbReference type="Proteomes" id="UP000189941"/>
    </source>
</evidence>
<dbReference type="InterPro" id="IPR013096">
    <property type="entry name" value="Cupin_2"/>
</dbReference>
<dbReference type="Gene3D" id="2.60.120.10">
    <property type="entry name" value="Jelly Rolls"/>
    <property type="match status" value="1"/>
</dbReference>
<dbReference type="InterPro" id="IPR009057">
    <property type="entry name" value="Homeodomain-like_sf"/>
</dbReference>
<dbReference type="Pfam" id="PF07883">
    <property type="entry name" value="Cupin_2"/>
    <property type="match status" value="1"/>
</dbReference>
<dbReference type="Proteomes" id="UP000189941">
    <property type="component" value="Unassembled WGS sequence"/>
</dbReference>
<dbReference type="AlphaFoldDB" id="A0A1T4LKD7"/>
<accession>A0A1T4LKD7</accession>
<evidence type="ECO:0000313" key="5">
    <source>
        <dbReference type="EMBL" id="SJZ55189.1"/>
    </source>
</evidence>
<name>A0A1T4LKD7_9LACT</name>
<proteinExistence type="predicted"/>